<dbReference type="AlphaFoldDB" id="A0A368BMG6"/>
<accession>A0A368BMG6</accession>
<proteinExistence type="predicted"/>
<keyword evidence="1" id="KW-1133">Transmembrane helix</keyword>
<evidence type="ECO:0000313" key="3">
    <source>
        <dbReference type="Proteomes" id="UP000252147"/>
    </source>
</evidence>
<protein>
    <submittedName>
        <fullName evidence="2">Uncharacterized protein</fullName>
    </submittedName>
</protein>
<keyword evidence="1" id="KW-0812">Transmembrane</keyword>
<organism evidence="2 3">
    <name type="scientific">SAR86 cluster bacterium</name>
    <dbReference type="NCBI Taxonomy" id="2030880"/>
    <lineage>
        <taxon>Bacteria</taxon>
        <taxon>Pseudomonadati</taxon>
        <taxon>Pseudomonadota</taxon>
        <taxon>Gammaproteobacteria</taxon>
        <taxon>SAR86 cluster</taxon>
    </lineage>
</organism>
<name>A0A368BMG6_9GAMM</name>
<evidence type="ECO:0000313" key="2">
    <source>
        <dbReference type="EMBL" id="RCL38275.1"/>
    </source>
</evidence>
<sequence>MVEEFINNYPSLRGFIFGFVHVFITVIGYYTGWSINRLLKVASRGYIAGIIGAAMAHIVADLVASIIDPSIRPMTLGIILGGTLPLLMIPVFEKYLVKSKDHIMVGDHEDIEKDLNKDHK</sequence>
<reference evidence="2 3" key="1">
    <citation type="journal article" date="2018" name="Microbiome">
        <title>Fine metagenomic profile of the Mediterranean stratified and mixed water columns revealed by assembly and recruitment.</title>
        <authorList>
            <person name="Haro-Moreno J.M."/>
            <person name="Lopez-Perez M."/>
            <person name="De La Torre J.R."/>
            <person name="Picazo A."/>
            <person name="Camacho A."/>
            <person name="Rodriguez-Valera F."/>
        </authorList>
    </citation>
    <scope>NUCLEOTIDE SEQUENCE [LARGE SCALE GENOMIC DNA]</scope>
    <source>
        <strain evidence="2">MED-G83</strain>
    </source>
</reference>
<dbReference type="Proteomes" id="UP000252147">
    <property type="component" value="Unassembled WGS sequence"/>
</dbReference>
<feature type="transmembrane region" description="Helical" evidence="1">
    <location>
        <begin position="73"/>
        <end position="92"/>
    </location>
</feature>
<feature type="transmembrane region" description="Helical" evidence="1">
    <location>
        <begin position="12"/>
        <end position="33"/>
    </location>
</feature>
<feature type="transmembrane region" description="Helical" evidence="1">
    <location>
        <begin position="45"/>
        <end position="67"/>
    </location>
</feature>
<evidence type="ECO:0000256" key="1">
    <source>
        <dbReference type="SAM" id="Phobius"/>
    </source>
</evidence>
<comment type="caution">
    <text evidence="2">The sequence shown here is derived from an EMBL/GenBank/DDBJ whole genome shotgun (WGS) entry which is preliminary data.</text>
</comment>
<dbReference type="EMBL" id="QOPD01000004">
    <property type="protein sequence ID" value="RCL38275.1"/>
    <property type="molecule type" value="Genomic_DNA"/>
</dbReference>
<gene>
    <name evidence="2" type="ORF">DBW97_03205</name>
</gene>
<keyword evidence="1" id="KW-0472">Membrane</keyword>